<comment type="caution">
    <text evidence="1">The sequence shown here is derived from an EMBL/GenBank/DDBJ whole genome shotgun (WGS) entry which is preliminary data.</text>
</comment>
<protein>
    <submittedName>
        <fullName evidence="1">Uncharacterized protein</fullName>
    </submittedName>
</protein>
<dbReference type="AlphaFoldDB" id="X1LD71"/>
<dbReference type="EMBL" id="BARV01008434">
    <property type="protein sequence ID" value="GAI03801.1"/>
    <property type="molecule type" value="Genomic_DNA"/>
</dbReference>
<feature type="non-terminal residue" evidence="1">
    <location>
        <position position="1"/>
    </location>
</feature>
<reference evidence="1" key="1">
    <citation type="journal article" date="2014" name="Front. Microbiol.">
        <title>High frequency of phylogenetically diverse reductive dehalogenase-homologous genes in deep subseafloor sedimentary metagenomes.</title>
        <authorList>
            <person name="Kawai M."/>
            <person name="Futagami T."/>
            <person name="Toyoda A."/>
            <person name="Takaki Y."/>
            <person name="Nishi S."/>
            <person name="Hori S."/>
            <person name="Arai W."/>
            <person name="Tsubouchi T."/>
            <person name="Morono Y."/>
            <person name="Uchiyama I."/>
            <person name="Ito T."/>
            <person name="Fujiyama A."/>
            <person name="Inagaki F."/>
            <person name="Takami H."/>
        </authorList>
    </citation>
    <scope>NUCLEOTIDE SEQUENCE</scope>
    <source>
        <strain evidence="1">Expedition CK06-06</strain>
    </source>
</reference>
<organism evidence="1">
    <name type="scientific">marine sediment metagenome</name>
    <dbReference type="NCBI Taxonomy" id="412755"/>
    <lineage>
        <taxon>unclassified sequences</taxon>
        <taxon>metagenomes</taxon>
        <taxon>ecological metagenomes</taxon>
    </lineage>
</organism>
<sequence length="84" mass="9723">EYYQDRELVNSIHFIDGNGDGVIDGKSGPSEESHWPRGWEWFDDMYRDVIVGHSTIVVVGEKIKIQNHTTYEFLTGKYECEQIG</sequence>
<evidence type="ECO:0000313" key="1">
    <source>
        <dbReference type="EMBL" id="GAI03801.1"/>
    </source>
</evidence>
<accession>X1LD71</accession>
<proteinExistence type="predicted"/>
<gene>
    <name evidence="1" type="ORF">S06H3_16961</name>
</gene>
<name>X1LD71_9ZZZZ</name>